<evidence type="ECO:0000256" key="5">
    <source>
        <dbReference type="ARBA" id="ARBA00022475"/>
    </source>
</evidence>
<dbReference type="GO" id="GO:0046872">
    <property type="term" value="F:metal ion binding"/>
    <property type="evidence" value="ECO:0007669"/>
    <property type="project" value="UniProtKB-KW"/>
</dbReference>
<evidence type="ECO:0000256" key="10">
    <source>
        <dbReference type="ARBA" id="ARBA00022722"/>
    </source>
</evidence>
<keyword evidence="15" id="KW-0460">Magnesium</keyword>
<accession>A0A841GXD2</accession>
<evidence type="ECO:0000256" key="6">
    <source>
        <dbReference type="ARBA" id="ARBA00022490"/>
    </source>
</evidence>
<dbReference type="InterPro" id="IPR003029">
    <property type="entry name" value="S1_domain"/>
</dbReference>
<dbReference type="InterPro" id="IPR004659">
    <property type="entry name" value="RNase_E/G"/>
</dbReference>
<dbReference type="GO" id="GO:0019843">
    <property type="term" value="F:rRNA binding"/>
    <property type="evidence" value="ECO:0007669"/>
    <property type="project" value="UniProtKB-KW"/>
</dbReference>
<evidence type="ECO:0000256" key="8">
    <source>
        <dbReference type="ARBA" id="ARBA00022552"/>
    </source>
</evidence>
<evidence type="ECO:0000256" key="4">
    <source>
        <dbReference type="ARBA" id="ARBA00017719"/>
    </source>
</evidence>
<dbReference type="GO" id="GO:0005737">
    <property type="term" value="C:cytoplasm"/>
    <property type="evidence" value="ECO:0007669"/>
    <property type="project" value="UniProtKB-SubCell"/>
</dbReference>
<evidence type="ECO:0000259" key="19">
    <source>
        <dbReference type="PROSITE" id="PS50126"/>
    </source>
</evidence>
<keyword evidence="8" id="KW-0698">rRNA processing</keyword>
<keyword evidence="11" id="KW-0479">Metal-binding</keyword>
<dbReference type="CDD" id="cd04453">
    <property type="entry name" value="S1_RNase_E"/>
    <property type="match status" value="1"/>
</dbReference>
<dbReference type="InterPro" id="IPR012340">
    <property type="entry name" value="NA-bd_OB-fold"/>
</dbReference>
<dbReference type="Gene3D" id="3.40.1260.20">
    <property type="entry name" value="Ribonuclease E, catalytic domain"/>
    <property type="match status" value="1"/>
</dbReference>
<feature type="region of interest" description="Disordered" evidence="18">
    <location>
        <begin position="72"/>
        <end position="100"/>
    </location>
</feature>
<keyword evidence="21" id="KW-1185">Reference proteome</keyword>
<gene>
    <name evidence="20" type="ORF">HNQ61_001623</name>
</gene>
<evidence type="ECO:0000256" key="2">
    <source>
        <dbReference type="ARBA" id="ARBA00004496"/>
    </source>
</evidence>
<dbReference type="SMART" id="SM00316">
    <property type="entry name" value="S1"/>
    <property type="match status" value="1"/>
</dbReference>
<dbReference type="Pfam" id="PF10150">
    <property type="entry name" value="RNase_E_G"/>
    <property type="match status" value="1"/>
</dbReference>
<keyword evidence="9" id="KW-0819">tRNA processing</keyword>
<reference evidence="20 21" key="1">
    <citation type="submission" date="2020-08" db="EMBL/GenBank/DDBJ databases">
        <title>Genomic Encyclopedia of Type Strains, Phase IV (KMG-IV): sequencing the most valuable type-strain genomes for metagenomic binning, comparative biology and taxonomic classification.</title>
        <authorList>
            <person name="Goeker M."/>
        </authorList>
    </citation>
    <scope>NUCLEOTIDE SEQUENCE [LARGE SCALE GENOMIC DNA]</scope>
    <source>
        <strain evidence="20 21">DSM 29007</strain>
    </source>
</reference>
<evidence type="ECO:0000256" key="12">
    <source>
        <dbReference type="ARBA" id="ARBA00022730"/>
    </source>
</evidence>
<keyword evidence="12" id="KW-0699">rRNA-binding</keyword>
<keyword evidence="5" id="KW-1003">Cell membrane</keyword>
<keyword evidence="14 20" id="KW-0378">Hydrolase</keyword>
<evidence type="ECO:0000313" key="21">
    <source>
        <dbReference type="Proteomes" id="UP000582837"/>
    </source>
</evidence>
<keyword evidence="6" id="KW-0963">Cytoplasm</keyword>
<dbReference type="GO" id="GO:0016787">
    <property type="term" value="F:hydrolase activity"/>
    <property type="evidence" value="ECO:0007669"/>
    <property type="project" value="UniProtKB-KW"/>
</dbReference>
<dbReference type="InterPro" id="IPR048583">
    <property type="entry name" value="RNase_E_G_thioredoxin-like"/>
</dbReference>
<feature type="domain" description="S1 motif" evidence="19">
    <location>
        <begin position="33"/>
        <end position="138"/>
    </location>
</feature>
<dbReference type="EMBL" id="JACHIA010000003">
    <property type="protein sequence ID" value="MBB6070006.1"/>
    <property type="molecule type" value="Genomic_DNA"/>
</dbReference>
<proteinExistence type="inferred from homology"/>
<dbReference type="InterPro" id="IPR019307">
    <property type="entry name" value="RNA-bd_AU-1/RNase_E/G"/>
</dbReference>
<dbReference type="GO" id="GO:0006364">
    <property type="term" value="P:rRNA processing"/>
    <property type="evidence" value="ECO:0007669"/>
    <property type="project" value="UniProtKB-KW"/>
</dbReference>
<dbReference type="GO" id="GO:0004519">
    <property type="term" value="F:endonuclease activity"/>
    <property type="evidence" value="ECO:0007669"/>
    <property type="project" value="UniProtKB-KW"/>
</dbReference>
<dbReference type="AlphaFoldDB" id="A0A841GXD2"/>
<dbReference type="PANTHER" id="PTHR30001:SF1">
    <property type="entry name" value="RIBONUCLEASE E_G-LIKE PROTEIN, CHLOROPLASTIC"/>
    <property type="match status" value="1"/>
</dbReference>
<dbReference type="GO" id="GO:0004540">
    <property type="term" value="F:RNA nuclease activity"/>
    <property type="evidence" value="ECO:0007669"/>
    <property type="project" value="InterPro"/>
</dbReference>
<comment type="caution">
    <text evidence="20">The sequence shown here is derived from an EMBL/GenBank/DDBJ whole genome shotgun (WGS) entry which is preliminary data.</text>
</comment>
<evidence type="ECO:0000256" key="7">
    <source>
        <dbReference type="ARBA" id="ARBA00022519"/>
    </source>
</evidence>
<dbReference type="NCBIfam" id="TIGR00757">
    <property type="entry name" value="RNaseEG"/>
    <property type="match status" value="1"/>
</dbReference>
<comment type="similarity">
    <text evidence="3">Belongs to the RNase E/G family. RNase G subfamily.</text>
</comment>
<evidence type="ECO:0000256" key="17">
    <source>
        <dbReference type="ARBA" id="ARBA00023136"/>
    </source>
</evidence>
<evidence type="ECO:0000256" key="14">
    <source>
        <dbReference type="ARBA" id="ARBA00022801"/>
    </source>
</evidence>
<dbReference type="GO" id="GO:0008033">
    <property type="term" value="P:tRNA processing"/>
    <property type="evidence" value="ECO:0007669"/>
    <property type="project" value="UniProtKB-KW"/>
</dbReference>
<comment type="cofactor">
    <cofactor evidence="1">
        <name>Mg(2+)</name>
        <dbReference type="ChEBI" id="CHEBI:18420"/>
    </cofactor>
</comment>
<evidence type="ECO:0000256" key="11">
    <source>
        <dbReference type="ARBA" id="ARBA00022723"/>
    </source>
</evidence>
<evidence type="ECO:0000256" key="18">
    <source>
        <dbReference type="SAM" id="MobiDB-lite"/>
    </source>
</evidence>
<evidence type="ECO:0000256" key="3">
    <source>
        <dbReference type="ARBA" id="ARBA00005663"/>
    </source>
</evidence>
<dbReference type="PANTHER" id="PTHR30001">
    <property type="entry name" value="RIBONUCLEASE"/>
    <property type="match status" value="1"/>
</dbReference>
<keyword evidence="10" id="KW-0540">Nuclease</keyword>
<dbReference type="Proteomes" id="UP000582837">
    <property type="component" value="Unassembled WGS sequence"/>
</dbReference>
<evidence type="ECO:0000256" key="1">
    <source>
        <dbReference type="ARBA" id="ARBA00001946"/>
    </source>
</evidence>
<evidence type="ECO:0000313" key="20">
    <source>
        <dbReference type="EMBL" id="MBB6070006.1"/>
    </source>
</evidence>
<dbReference type="RefSeq" id="WP_170039695.1">
    <property type="nucleotide sequence ID" value="NZ_JABDTL010000002.1"/>
</dbReference>
<sequence length="513" mass="57414">MNTTARETRVAILEDDVLVELMVDRPDAARMVGDVYKGRVEAVLPGIQAAFVDIGTDKAAFLHVSDVALEDGEEDEGEDAAAAPAAASSDDEGGRRSRKYPPIQDILKKGQELLVQVSKEPISTKGPRVTAHISLPGRFLVYMPGSSHVGVSRKIDDREERARLRALAREILPENSGGLIVRTVGEELTRETFERELRALMSLWAQMQKKAKKTRAPTPVHREAKLTAGIIRDLFSQKVDSLTVDAKNVFDEVVAYLGQVDPTLVERVHLYTDSKPLFDAYDLEREIRDAFHRRVNLASGGYIIVEQTEALVSIDVNTGRYTGKKDPEKTILKTNVDAAREIARQLRLRDVGGIIVCDFIDMETKANRDKVLQELRQHLARDRARTKAFQVSELGLIEMTRQRVRPSLYATQTAPCPTCEGTGRIFTPETVVRRIERAMRRAAVDGKERQLMVRVHPEVALFVLEQEPQLLRGLEKSLKLTLALRDDPLLQPDEMRLVATATQQDVSARYNLG</sequence>
<keyword evidence="17" id="KW-0472">Membrane</keyword>
<name>A0A841GXD2_9BACT</name>
<evidence type="ECO:0000256" key="16">
    <source>
        <dbReference type="ARBA" id="ARBA00022884"/>
    </source>
</evidence>
<evidence type="ECO:0000256" key="9">
    <source>
        <dbReference type="ARBA" id="ARBA00022694"/>
    </source>
</evidence>
<dbReference type="SUPFAM" id="SSF50249">
    <property type="entry name" value="Nucleic acid-binding proteins"/>
    <property type="match status" value="1"/>
</dbReference>
<keyword evidence="16" id="KW-0694">RNA-binding</keyword>
<organism evidence="20 21">
    <name type="scientific">Longimicrobium terrae</name>
    <dbReference type="NCBI Taxonomy" id="1639882"/>
    <lineage>
        <taxon>Bacteria</taxon>
        <taxon>Pseudomonadati</taxon>
        <taxon>Gemmatimonadota</taxon>
        <taxon>Longimicrobiia</taxon>
        <taxon>Longimicrobiales</taxon>
        <taxon>Longimicrobiaceae</taxon>
        <taxon>Longimicrobium</taxon>
    </lineage>
</organism>
<evidence type="ECO:0000256" key="15">
    <source>
        <dbReference type="ARBA" id="ARBA00022842"/>
    </source>
</evidence>
<evidence type="ECO:0000256" key="13">
    <source>
        <dbReference type="ARBA" id="ARBA00022759"/>
    </source>
</evidence>
<dbReference type="Gene3D" id="2.40.50.140">
    <property type="entry name" value="Nucleic acid-binding proteins"/>
    <property type="match status" value="1"/>
</dbReference>
<keyword evidence="7" id="KW-0997">Cell inner membrane</keyword>
<protein>
    <recommendedName>
        <fullName evidence="4">Ribonuclease G</fullName>
    </recommendedName>
</protein>
<dbReference type="Pfam" id="PF20833">
    <property type="entry name" value="RNase_E_G_Thio"/>
    <property type="match status" value="1"/>
</dbReference>
<comment type="subcellular location">
    <subcellularLocation>
        <location evidence="2">Cytoplasm</location>
    </subcellularLocation>
</comment>
<keyword evidence="13" id="KW-0255">Endonuclease</keyword>
<dbReference type="PROSITE" id="PS50126">
    <property type="entry name" value="S1"/>
    <property type="match status" value="1"/>
</dbReference>